<dbReference type="SUPFAM" id="SSF52402">
    <property type="entry name" value="Adenine nucleotide alpha hydrolases-like"/>
    <property type="match status" value="1"/>
</dbReference>
<dbReference type="Pfam" id="PF00958">
    <property type="entry name" value="GMP_synt_C"/>
    <property type="match status" value="1"/>
</dbReference>
<dbReference type="HAMAP" id="MF_00344">
    <property type="entry name" value="GMP_synthase"/>
    <property type="match status" value="1"/>
</dbReference>
<evidence type="ECO:0000256" key="4">
    <source>
        <dbReference type="ARBA" id="ARBA00022741"/>
    </source>
</evidence>
<evidence type="ECO:0000256" key="9">
    <source>
        <dbReference type="HAMAP-Rule" id="MF_00344"/>
    </source>
</evidence>
<dbReference type="InterPro" id="IPR017926">
    <property type="entry name" value="GATASE"/>
</dbReference>
<keyword evidence="5 9" id="KW-0332">GMP biosynthesis</keyword>
<dbReference type="Proteomes" id="UP001595698">
    <property type="component" value="Unassembled WGS sequence"/>
</dbReference>
<dbReference type="PRINTS" id="PR00096">
    <property type="entry name" value="GATASE"/>
</dbReference>
<dbReference type="Pfam" id="PF00117">
    <property type="entry name" value="GATase"/>
    <property type="match status" value="1"/>
</dbReference>
<dbReference type="InterPro" id="IPR029062">
    <property type="entry name" value="Class_I_gatase-like"/>
</dbReference>
<dbReference type="Gene3D" id="3.30.300.10">
    <property type="match status" value="1"/>
</dbReference>
<evidence type="ECO:0000313" key="12">
    <source>
        <dbReference type="EMBL" id="MFC3979745.1"/>
    </source>
</evidence>
<dbReference type="PRINTS" id="PR00099">
    <property type="entry name" value="CPSGATASE"/>
</dbReference>
<evidence type="ECO:0000256" key="10">
    <source>
        <dbReference type="PROSITE-ProRule" id="PRU00886"/>
    </source>
</evidence>
<comment type="subunit">
    <text evidence="9">Homodimer.</text>
</comment>
<dbReference type="PANTHER" id="PTHR11922">
    <property type="entry name" value="GMP SYNTHASE-RELATED"/>
    <property type="match status" value="1"/>
</dbReference>
<keyword evidence="7 9" id="KW-0067">ATP-binding</keyword>
<sequence>MSRSDVSPTFNRPSVEQAELVVLDYGSQYSLLIARRIRELGVYCELMPATADVSEIAARKPRGIVLSGGPHSVYDDGAAGLPEGLLDLGIPVLGICYGAQLLAHSLGGRVASAPSREFGRAEVLLEGDSPLLTGVESNSVAWMSHTDHIVEVPPGFEVFARSGDGLIAVIGDGALFWGVQFHPEVAHTAFGRDLLRNFALDLCGCAGDWSATSFIENTVDWLRTRIGDRRVICALSGGVDSGVAAALVSRAVGSQLTCVFVDNGLLRLGEAEQCMDVFSRHLNMRVVKVDASEKFLSALDGVVDPEEKRRRIGRSFMEVFEEVAPTLGDADFFAQGTTYPDVIESAGDSKRHSSAAAKIKTHHNVGGLPDTMRLELLDPLSFLFKDEVRQVGRSLGLPEEIVDRHPFPGPGLAVRMTGAVTRERLERLRRADHIFISELRAAGLYRHTAQALAVLTSERTVGVLGDARTYEDVLALRAVDTEDWMTADWSRFSHDFLATVSNRIVNEVPGISRVVYDITSKPPATVEWE</sequence>
<gene>
    <name evidence="9 12" type="primary">guaA</name>
    <name evidence="12" type="ORF">ACFOYY_06425</name>
</gene>
<dbReference type="InterPro" id="IPR004739">
    <property type="entry name" value="GMP_synth_GATase"/>
</dbReference>
<feature type="binding site" evidence="10">
    <location>
        <begin position="236"/>
        <end position="242"/>
    </location>
    <ligand>
        <name>ATP</name>
        <dbReference type="ChEBI" id="CHEBI:30616"/>
    </ligand>
</feature>
<evidence type="ECO:0000313" key="13">
    <source>
        <dbReference type="Proteomes" id="UP001595698"/>
    </source>
</evidence>
<keyword evidence="6 9" id="KW-0658">Purine biosynthesis</keyword>
<dbReference type="Gene3D" id="3.40.50.880">
    <property type="match status" value="1"/>
</dbReference>
<feature type="active site" evidence="9">
    <location>
        <position position="184"/>
    </location>
</feature>
<dbReference type="InterPro" id="IPR001674">
    <property type="entry name" value="GMP_synth_C"/>
</dbReference>
<protein>
    <recommendedName>
        <fullName evidence="9">GMP synthase [glutamine-hydrolyzing]</fullName>
        <ecNumber evidence="9">6.3.5.2</ecNumber>
    </recommendedName>
    <alternativeName>
        <fullName evidence="9">GMP synthetase</fullName>
    </alternativeName>
    <alternativeName>
        <fullName evidence="9">Glutamine amidotransferase</fullName>
    </alternativeName>
</protein>
<dbReference type="EMBL" id="JBHSBC010000004">
    <property type="protein sequence ID" value="MFC3979745.1"/>
    <property type="molecule type" value="Genomic_DNA"/>
</dbReference>
<keyword evidence="3 9" id="KW-0436">Ligase</keyword>
<organism evidence="12 13">
    <name type="scientific">Streptosporangium jomthongense</name>
    <dbReference type="NCBI Taxonomy" id="1193683"/>
    <lineage>
        <taxon>Bacteria</taxon>
        <taxon>Bacillati</taxon>
        <taxon>Actinomycetota</taxon>
        <taxon>Actinomycetes</taxon>
        <taxon>Streptosporangiales</taxon>
        <taxon>Streptosporangiaceae</taxon>
        <taxon>Streptosporangium</taxon>
    </lineage>
</organism>
<evidence type="ECO:0000256" key="7">
    <source>
        <dbReference type="ARBA" id="ARBA00022840"/>
    </source>
</evidence>
<name>A0ABV8EWF8_9ACTN</name>
<reference evidence="13" key="1">
    <citation type="journal article" date="2019" name="Int. J. Syst. Evol. Microbiol.">
        <title>The Global Catalogue of Microorganisms (GCM) 10K type strain sequencing project: providing services to taxonomists for standard genome sequencing and annotation.</title>
        <authorList>
            <consortium name="The Broad Institute Genomics Platform"/>
            <consortium name="The Broad Institute Genome Sequencing Center for Infectious Disease"/>
            <person name="Wu L."/>
            <person name="Ma J."/>
        </authorList>
    </citation>
    <scope>NUCLEOTIDE SEQUENCE [LARGE SCALE GENOMIC DNA]</scope>
    <source>
        <strain evidence="13">TBRC 7912</strain>
    </source>
</reference>
<dbReference type="CDD" id="cd01742">
    <property type="entry name" value="GATase1_GMP_Synthase"/>
    <property type="match status" value="1"/>
</dbReference>
<feature type="active site" description="Nucleophile" evidence="9">
    <location>
        <position position="96"/>
    </location>
</feature>
<comment type="pathway">
    <text evidence="2 9">Purine metabolism; GMP biosynthesis; GMP from XMP (L-Gln route): step 1/1.</text>
</comment>
<evidence type="ECO:0000256" key="1">
    <source>
        <dbReference type="ARBA" id="ARBA00002332"/>
    </source>
</evidence>
<comment type="function">
    <text evidence="1 9">Catalyzes the synthesis of GMP from XMP.</text>
</comment>
<dbReference type="Gene3D" id="3.40.50.620">
    <property type="entry name" value="HUPs"/>
    <property type="match status" value="1"/>
</dbReference>
<dbReference type="InterPro" id="IPR022955">
    <property type="entry name" value="GMP_synthase"/>
</dbReference>
<evidence type="ECO:0000256" key="2">
    <source>
        <dbReference type="ARBA" id="ARBA00005153"/>
    </source>
</evidence>
<dbReference type="NCBIfam" id="TIGR00884">
    <property type="entry name" value="guaA_Cterm"/>
    <property type="match status" value="1"/>
</dbReference>
<feature type="domain" description="GMPS ATP-PPase" evidence="11">
    <location>
        <begin position="209"/>
        <end position="404"/>
    </location>
</feature>
<dbReference type="NCBIfam" id="NF000848">
    <property type="entry name" value="PRK00074.1"/>
    <property type="match status" value="1"/>
</dbReference>
<comment type="caution">
    <text evidence="12">The sequence shown here is derived from an EMBL/GenBank/DDBJ whole genome shotgun (WGS) entry which is preliminary data.</text>
</comment>
<dbReference type="InterPro" id="IPR025777">
    <property type="entry name" value="GMPS_ATP_PPase_dom"/>
</dbReference>
<evidence type="ECO:0000259" key="11">
    <source>
        <dbReference type="PROSITE" id="PS51553"/>
    </source>
</evidence>
<accession>A0ABV8EWF8</accession>
<keyword evidence="13" id="KW-1185">Reference proteome</keyword>
<dbReference type="PRINTS" id="PR00097">
    <property type="entry name" value="ANTSNTHASEII"/>
</dbReference>
<dbReference type="GO" id="GO:0003922">
    <property type="term" value="F:GMP synthase (glutamine-hydrolyzing) activity"/>
    <property type="evidence" value="ECO:0007669"/>
    <property type="project" value="UniProtKB-EC"/>
</dbReference>
<dbReference type="SUPFAM" id="SSF52317">
    <property type="entry name" value="Class I glutamine amidotransferase-like"/>
    <property type="match status" value="1"/>
</dbReference>
<feature type="active site" evidence="9">
    <location>
        <position position="182"/>
    </location>
</feature>
<dbReference type="RefSeq" id="WP_352011067.1">
    <property type="nucleotide sequence ID" value="NZ_JBHSBC010000004.1"/>
</dbReference>
<evidence type="ECO:0000256" key="6">
    <source>
        <dbReference type="ARBA" id="ARBA00022755"/>
    </source>
</evidence>
<dbReference type="NCBIfam" id="TIGR00888">
    <property type="entry name" value="guaA_Nterm"/>
    <property type="match status" value="1"/>
</dbReference>
<dbReference type="Pfam" id="PF03054">
    <property type="entry name" value="tRNA_Me_trans"/>
    <property type="match status" value="1"/>
</dbReference>
<dbReference type="PROSITE" id="PS51553">
    <property type="entry name" value="GMPS_ATP_PPASE"/>
    <property type="match status" value="1"/>
</dbReference>
<dbReference type="SUPFAM" id="SSF54810">
    <property type="entry name" value="GMP synthetase C-terminal dimerisation domain"/>
    <property type="match status" value="1"/>
</dbReference>
<dbReference type="InterPro" id="IPR014729">
    <property type="entry name" value="Rossmann-like_a/b/a_fold"/>
</dbReference>
<evidence type="ECO:0000256" key="5">
    <source>
        <dbReference type="ARBA" id="ARBA00022749"/>
    </source>
</evidence>
<evidence type="ECO:0000256" key="3">
    <source>
        <dbReference type="ARBA" id="ARBA00022598"/>
    </source>
</evidence>
<proteinExistence type="inferred from homology"/>
<comment type="catalytic activity">
    <reaction evidence="9">
        <text>XMP + L-glutamine + ATP + H2O = GMP + L-glutamate + AMP + diphosphate + 2 H(+)</text>
        <dbReference type="Rhea" id="RHEA:11680"/>
        <dbReference type="ChEBI" id="CHEBI:15377"/>
        <dbReference type="ChEBI" id="CHEBI:15378"/>
        <dbReference type="ChEBI" id="CHEBI:29985"/>
        <dbReference type="ChEBI" id="CHEBI:30616"/>
        <dbReference type="ChEBI" id="CHEBI:33019"/>
        <dbReference type="ChEBI" id="CHEBI:57464"/>
        <dbReference type="ChEBI" id="CHEBI:58115"/>
        <dbReference type="ChEBI" id="CHEBI:58359"/>
        <dbReference type="ChEBI" id="CHEBI:456215"/>
        <dbReference type="EC" id="6.3.5.2"/>
    </reaction>
</comment>
<dbReference type="EC" id="6.3.5.2" evidence="9"/>
<dbReference type="PROSITE" id="PS51273">
    <property type="entry name" value="GATASE_TYPE_1"/>
    <property type="match status" value="1"/>
</dbReference>
<dbReference type="CDD" id="cd01997">
    <property type="entry name" value="GMP_synthase_C"/>
    <property type="match status" value="1"/>
</dbReference>
<evidence type="ECO:0000256" key="8">
    <source>
        <dbReference type="ARBA" id="ARBA00022962"/>
    </source>
</evidence>
<dbReference type="PANTHER" id="PTHR11922:SF2">
    <property type="entry name" value="GMP SYNTHASE [GLUTAMINE-HYDROLYZING]"/>
    <property type="match status" value="1"/>
</dbReference>
<keyword evidence="4 9" id="KW-0547">Nucleotide-binding</keyword>
<keyword evidence="8 9" id="KW-0315">Glutamine amidotransferase</keyword>